<accession>A0A938B3A4</accession>
<dbReference type="InterPro" id="IPR009875">
    <property type="entry name" value="PilZ_domain"/>
</dbReference>
<organism evidence="2 3">
    <name type="scientific">Tectimicrobiota bacterium</name>
    <dbReference type="NCBI Taxonomy" id="2528274"/>
    <lineage>
        <taxon>Bacteria</taxon>
        <taxon>Pseudomonadati</taxon>
        <taxon>Nitrospinota/Tectimicrobiota group</taxon>
        <taxon>Candidatus Tectimicrobiota</taxon>
    </lineage>
</organism>
<dbReference type="Gene3D" id="1.10.3420.10">
    <property type="entry name" value="putative ntp pyrophosphohydrolase like domain"/>
    <property type="match status" value="1"/>
</dbReference>
<feature type="domain" description="PilZ" evidence="1">
    <location>
        <begin position="258"/>
        <end position="359"/>
    </location>
</feature>
<dbReference type="Proteomes" id="UP000712673">
    <property type="component" value="Unassembled WGS sequence"/>
</dbReference>
<reference evidence="2" key="1">
    <citation type="submission" date="2019-03" db="EMBL/GenBank/DDBJ databases">
        <title>Lake Tanganyika Metagenome-Assembled Genomes (MAGs).</title>
        <authorList>
            <person name="Tran P."/>
        </authorList>
    </citation>
    <scope>NUCLEOTIDE SEQUENCE</scope>
    <source>
        <strain evidence="2">K_DeepCast_65m_m2_066</strain>
    </source>
</reference>
<dbReference type="EMBL" id="VGLS01000169">
    <property type="protein sequence ID" value="MBM3223603.1"/>
    <property type="molecule type" value="Genomic_DNA"/>
</dbReference>
<dbReference type="Pfam" id="PF07238">
    <property type="entry name" value="PilZ"/>
    <property type="match status" value="1"/>
</dbReference>
<dbReference type="SUPFAM" id="SSF141371">
    <property type="entry name" value="PilZ domain-like"/>
    <property type="match status" value="1"/>
</dbReference>
<dbReference type="Pfam" id="PF01503">
    <property type="entry name" value="PRA-PH"/>
    <property type="match status" value="1"/>
</dbReference>
<dbReference type="GO" id="GO:0035438">
    <property type="term" value="F:cyclic-di-GMP binding"/>
    <property type="evidence" value="ECO:0007669"/>
    <property type="project" value="InterPro"/>
</dbReference>
<dbReference type="Gene3D" id="2.40.10.220">
    <property type="entry name" value="predicted glycosyltransferase like domains"/>
    <property type="match status" value="1"/>
</dbReference>
<dbReference type="InterPro" id="IPR023292">
    <property type="entry name" value="NTP_PyroPHydrolase-like_dom_sf"/>
</dbReference>
<dbReference type="SUPFAM" id="SSF101386">
    <property type="entry name" value="all-alpha NTP pyrophosphatases"/>
    <property type="match status" value="1"/>
</dbReference>
<dbReference type="InterPro" id="IPR021130">
    <property type="entry name" value="PRib-ATP_PPHydrolase-like"/>
</dbReference>
<evidence type="ECO:0000313" key="2">
    <source>
        <dbReference type="EMBL" id="MBM3223603.1"/>
    </source>
</evidence>
<protein>
    <recommendedName>
        <fullName evidence="1">PilZ domain-containing protein</fullName>
    </recommendedName>
</protein>
<dbReference type="AlphaFoldDB" id="A0A938B3A4"/>
<evidence type="ECO:0000259" key="1">
    <source>
        <dbReference type="Pfam" id="PF07238"/>
    </source>
</evidence>
<proteinExistence type="predicted"/>
<evidence type="ECO:0000313" key="3">
    <source>
        <dbReference type="Proteomes" id="UP000712673"/>
    </source>
</evidence>
<name>A0A938B3A4_UNCTE</name>
<gene>
    <name evidence="2" type="ORF">FJZ47_07365</name>
</gene>
<comment type="caution">
    <text evidence="2">The sequence shown here is derived from an EMBL/GenBank/DDBJ whole genome shotgun (WGS) entry which is preliminary data.</text>
</comment>
<sequence length="379" mass="41690">MHDAQQLVAAFHRAFDIAMAATPAIPDAATCALRVTLIQEEFDELREALAQQDIEAVAKELADLLYVVYGTAVSCGVNMRPVFEEVHRSNMSKVGGHKRADGKWIKPPDYSPARLQPILAAQMAQQAEAAASPPQKLTPRADDIIVASSATGETAPPRPPGMIHALPKPPVPALLPDTTPAIEYPKAGYLRRDARRGREVMGIRCARCGKNFIRRAHRNGVFEYLLSCLCIYPFRCQVCGRRFKMLRLRMQYAKRPVDRRKNARVVTRLAATFTEAIVPGEQRMGQGIVTDLSLGGCYLHTDVRLVEGTTLSLEVQMPQGAPTLVIDAVCVRFVRSAGVGLEFLRCSTEGRERLGQYIQELLRIQRGTVGADADGEADC</sequence>